<keyword evidence="3" id="KW-1185">Reference proteome</keyword>
<sequence length="304" mass="33854">MKNTKFIITCGLIISMLNMGNIFAQTPVWQGKGRIAISSDGNEHDHDDWAATPLSLALLAAKGLQDNLVLYTYSDHIWGSNQDHPTSESGLNSYQHMRESALKGGEWFGFNNTNFICAVDNAEVAYTAMRNEINKSSEDDPLIIIAAGPMQVVGEAINRADVSKRKYVKLISHSGWNNNHSDKPQKDFWDIHSGWTFNEIKTAFSGEEGGSLECIHIADQNGGEGYDGLKTSKEKFDWIKTSEAKNSKAYKTGAWEWLYSRMETCVKKGDFDPSDAGMVVYILTGIEETSPELVKEIMENPVLK</sequence>
<gene>
    <name evidence="2" type="ORF">APS56_05965</name>
</gene>
<name>A0A0P0CPB9_9FLAO</name>
<organism evidence="2 3">
    <name type="scientific">Pseudalgibacter alginicilyticus</name>
    <dbReference type="NCBI Taxonomy" id="1736674"/>
    <lineage>
        <taxon>Bacteria</taxon>
        <taxon>Pseudomonadati</taxon>
        <taxon>Bacteroidota</taxon>
        <taxon>Flavobacteriia</taxon>
        <taxon>Flavobacteriales</taxon>
        <taxon>Flavobacteriaceae</taxon>
        <taxon>Pseudalgibacter</taxon>
    </lineage>
</organism>
<dbReference type="AlphaFoldDB" id="A0A0P0CPB9"/>
<evidence type="ECO:0000256" key="1">
    <source>
        <dbReference type="SAM" id="SignalP"/>
    </source>
</evidence>
<accession>A0A0P0CPB9</accession>
<feature type="signal peptide" evidence="1">
    <location>
        <begin position="1"/>
        <end position="24"/>
    </location>
</feature>
<evidence type="ECO:0000313" key="2">
    <source>
        <dbReference type="EMBL" id="ALJ04706.1"/>
    </source>
</evidence>
<protein>
    <recommendedName>
        <fullName evidence="4">Inosine/uridine-preferring nucleoside hydrolase domain-containing protein</fullName>
    </recommendedName>
</protein>
<dbReference type="PATRIC" id="fig|1736674.3.peg.1219"/>
<proteinExistence type="predicted"/>
<dbReference type="EMBL" id="CP012898">
    <property type="protein sequence ID" value="ALJ04706.1"/>
    <property type="molecule type" value="Genomic_DNA"/>
</dbReference>
<dbReference type="OrthoDB" id="6382233at2"/>
<dbReference type="STRING" id="1736674.APS56_05965"/>
<feature type="chain" id="PRO_5006042757" description="Inosine/uridine-preferring nucleoside hydrolase domain-containing protein" evidence="1">
    <location>
        <begin position="25"/>
        <end position="304"/>
    </location>
</feature>
<keyword evidence="1" id="KW-0732">Signal</keyword>
<evidence type="ECO:0008006" key="4">
    <source>
        <dbReference type="Google" id="ProtNLM"/>
    </source>
</evidence>
<dbReference type="RefSeq" id="WP_054725984.1">
    <property type="nucleotide sequence ID" value="NZ_CP012898.1"/>
</dbReference>
<reference evidence="2 3" key="1">
    <citation type="submission" date="2015-10" db="EMBL/GenBank/DDBJ databases">
        <authorList>
            <person name="Gilbert D.G."/>
        </authorList>
    </citation>
    <scope>NUCLEOTIDE SEQUENCE [LARGE SCALE GENOMIC DNA]</scope>
    <source>
        <strain evidence="3">HZ-22</strain>
    </source>
</reference>
<dbReference type="Proteomes" id="UP000057981">
    <property type="component" value="Chromosome"/>
</dbReference>
<dbReference type="KEGG" id="ahz:APS56_05965"/>
<evidence type="ECO:0000313" key="3">
    <source>
        <dbReference type="Proteomes" id="UP000057981"/>
    </source>
</evidence>